<keyword evidence="2" id="KW-0472">Membrane</keyword>
<evidence type="ECO:0000256" key="2">
    <source>
        <dbReference type="SAM" id="Phobius"/>
    </source>
</evidence>
<dbReference type="RefSeq" id="XP_011214142.2">
    <property type="nucleotide sequence ID" value="XM_011215840.3"/>
</dbReference>
<dbReference type="KEGG" id="bdr:105233696"/>
<keyword evidence="2" id="KW-0812">Transmembrane</keyword>
<protein>
    <submittedName>
        <fullName evidence="3">Uncharacterized protein</fullName>
    </submittedName>
</protein>
<dbReference type="OrthoDB" id="101791at2759"/>
<evidence type="ECO:0000256" key="1">
    <source>
        <dbReference type="SAM" id="MobiDB-lite"/>
    </source>
</evidence>
<feature type="region of interest" description="Disordered" evidence="1">
    <location>
        <begin position="308"/>
        <end position="338"/>
    </location>
</feature>
<accession>A0A034WN89</accession>
<evidence type="ECO:0000313" key="3">
    <source>
        <dbReference type="EMBL" id="JAC56124.1"/>
    </source>
</evidence>
<feature type="compositionally biased region" description="Basic and acidic residues" evidence="1">
    <location>
        <begin position="327"/>
        <end position="338"/>
    </location>
</feature>
<dbReference type="EMBL" id="GAKP01002828">
    <property type="protein sequence ID" value="JAC56124.1"/>
    <property type="molecule type" value="Transcribed_RNA"/>
</dbReference>
<dbReference type="GeneID" id="105233696"/>
<dbReference type="AlphaFoldDB" id="A0A034WN89"/>
<organism evidence="3">
    <name type="scientific">Bactrocera dorsalis</name>
    <name type="common">Oriental fruit fly</name>
    <name type="synonym">Dacus dorsalis</name>
    <dbReference type="NCBI Taxonomy" id="27457"/>
    <lineage>
        <taxon>Eukaryota</taxon>
        <taxon>Metazoa</taxon>
        <taxon>Ecdysozoa</taxon>
        <taxon>Arthropoda</taxon>
        <taxon>Hexapoda</taxon>
        <taxon>Insecta</taxon>
        <taxon>Pterygota</taxon>
        <taxon>Neoptera</taxon>
        <taxon>Endopterygota</taxon>
        <taxon>Diptera</taxon>
        <taxon>Brachycera</taxon>
        <taxon>Muscomorpha</taxon>
        <taxon>Tephritoidea</taxon>
        <taxon>Tephritidae</taxon>
        <taxon>Bactrocera</taxon>
        <taxon>Bactrocera</taxon>
    </lineage>
</organism>
<keyword evidence="2" id="KW-1133">Transmembrane helix</keyword>
<sequence length="338" mass="39089">MERRNFSCNNFQCCARTDCWLRIRGPELPCTSRSLFIVGQPVPQLEGPTTSSNLAFRYTRPTEIIQEDINLKQLLLSDTTIQCSPLHLRQLLRLYKVDVLSPAHVLFLLVYLIALECGFVPKQLFKKYCRVLSPIPPFLTYHSKNVLFLSREKPMYQFKSPHETYFSIELRVQNRNVKHSSLNSILTALVSGDYLLVTLTPTTTTLRGSSSCLSINRYIISHLTSREPISRYFRNLDQLTVQLRDEVFIPVRNEQLAYLGTSPYPSINGLPLEIREVLYGYLNETDLKNLSQMSKLFYTEIEKRNMGSYKEDNHNGPNEQTDLEESVYEKDNSKDILV</sequence>
<proteinExistence type="predicted"/>
<dbReference type="Gene3D" id="3.40.1000.30">
    <property type="match status" value="1"/>
</dbReference>
<name>A0A034WN89_BACDO</name>
<feature type="transmembrane region" description="Helical" evidence="2">
    <location>
        <begin position="99"/>
        <end position="120"/>
    </location>
</feature>
<reference evidence="3" key="1">
    <citation type="journal article" date="2014" name="BMC Genomics">
        <title>Characterizing the developmental transcriptome of the oriental fruit fly, Bactrocera dorsalis (Diptera: Tephritidae) through comparative genomic analysis with Drosophila melanogaster utilizing modENCODE datasets.</title>
        <authorList>
            <person name="Geib S.M."/>
            <person name="Calla B."/>
            <person name="Hall B."/>
            <person name="Hou S."/>
            <person name="Manoukis N.C."/>
        </authorList>
    </citation>
    <scope>NUCLEOTIDE SEQUENCE</scope>
    <source>
        <strain evidence="3">Punador</strain>
    </source>
</reference>